<gene>
    <name evidence="1" type="ORF">vBKpMFBKp24_032</name>
</gene>
<dbReference type="Proteomes" id="UP000596381">
    <property type="component" value="Segment"/>
</dbReference>
<reference evidence="1 2" key="1">
    <citation type="submission" date="2020-12" db="EMBL/GenBank/DDBJ databases">
        <title>Genomic characterization of four novel bacteriophages infecting Klebsiella pneumoniae.</title>
        <authorList>
            <person name="Estrada Bonilla B."/>
            <person name="Costa A.R."/>
            <person name="van Rossum T."/>
            <person name="Hagedoorn S."/>
            <person name="Wallinga H."/>
            <person name="Xiao M."/>
            <person name="Song W."/>
            <person name="Haas P.-J."/>
            <person name="Nobrega F.L."/>
            <person name="Brouns S.J.J."/>
        </authorList>
    </citation>
    <scope>NUCLEOTIDE SEQUENCE [LARGE SCALE GENOMIC DNA]</scope>
</reference>
<keyword evidence="2" id="KW-1185">Reference proteome</keyword>
<protein>
    <submittedName>
        <fullName evidence="1">Uncharacterized protein</fullName>
    </submittedName>
</protein>
<name>A0A7U0GBF6_9CAUD</name>
<dbReference type="EMBL" id="MW394391">
    <property type="protein sequence ID" value="QQV92077.1"/>
    <property type="molecule type" value="Genomic_DNA"/>
</dbReference>
<organism evidence="1 2">
    <name type="scientific">Klebsiella phage vB_KpM_FBKp24</name>
    <dbReference type="NCBI Taxonomy" id="2801834"/>
    <lineage>
        <taxon>Viruses</taxon>
        <taxon>Duplodnaviria</taxon>
        <taxon>Heunggongvirae</taxon>
        <taxon>Uroviricota</taxon>
        <taxon>Caudoviricetes</taxon>
        <taxon>Chimalliviridae</taxon>
        <taxon>Maaswegvirus</taxon>
        <taxon>Maaswegvirus Kp24</taxon>
    </lineage>
</organism>
<proteinExistence type="predicted"/>
<accession>A0A7U0GBF6</accession>
<evidence type="ECO:0000313" key="2">
    <source>
        <dbReference type="Proteomes" id="UP000596381"/>
    </source>
</evidence>
<evidence type="ECO:0000313" key="1">
    <source>
        <dbReference type="EMBL" id="QQV92077.1"/>
    </source>
</evidence>
<sequence>MNHQAKVVSNDSIIVYFSLYEVSQSTGVPVKELMRAIGNIVGPLSGLAYVSVINRTDAKKWDREENFFPLLNEAKFTVNTSLLKLDISGTIISCKITLLNPNTPHDHLMSYQTGLVKGEYNFVPRLVSNGKYLYPKPQDQIDPEAEGEVIPNGSVSIIGFDLLFNDTSRVEEPTPSGIKERFDEIFPGMREDVDIDHFQRHAPPYSVQPLYPVEVPDPHFTPTAIGVNKIQENQSDRRKMVIDLDNVEDLEKLKGLFRGFNYPQMYDEKNINTLASIFSAHFKESEDSAFADLEKVVEFFLPINLPADIRSKVIELIAAKWAGFKHA</sequence>